<reference evidence="4 5" key="1">
    <citation type="journal article" date="2016" name="Nat. Commun.">
        <title>Thousands of microbial genomes shed light on interconnected biogeochemical processes in an aquifer system.</title>
        <authorList>
            <person name="Anantharaman K."/>
            <person name="Brown C.T."/>
            <person name="Hug L.A."/>
            <person name="Sharon I."/>
            <person name="Castelle C.J."/>
            <person name="Probst A.J."/>
            <person name="Thomas B.C."/>
            <person name="Singh A."/>
            <person name="Wilkins M.J."/>
            <person name="Karaoz U."/>
            <person name="Brodie E.L."/>
            <person name="Williams K.H."/>
            <person name="Hubbard S.S."/>
            <person name="Banfield J.F."/>
        </authorList>
    </citation>
    <scope>NUCLEOTIDE SEQUENCE [LARGE SCALE GENOMIC DNA]</scope>
</reference>
<feature type="domain" description="Phosphoribosyltransferase" evidence="2">
    <location>
        <begin position="217"/>
        <end position="258"/>
    </location>
</feature>
<accession>A0A1F5WRH1</accession>
<dbReference type="PANTHER" id="PTHR10210">
    <property type="entry name" value="RIBOSE-PHOSPHATE DIPHOSPHOKINASE FAMILY MEMBER"/>
    <property type="match status" value="1"/>
</dbReference>
<evidence type="ECO:0000259" key="2">
    <source>
        <dbReference type="Pfam" id="PF00156"/>
    </source>
</evidence>
<dbReference type="InterPro" id="IPR029057">
    <property type="entry name" value="PRTase-like"/>
</dbReference>
<evidence type="ECO:0000256" key="1">
    <source>
        <dbReference type="ARBA" id="ARBA00022727"/>
    </source>
</evidence>
<dbReference type="Pfam" id="PF13793">
    <property type="entry name" value="Pribosyltran_N"/>
    <property type="match status" value="1"/>
</dbReference>
<gene>
    <name evidence="4" type="ORF">A2W54_03775</name>
</gene>
<dbReference type="InterPro" id="IPR000836">
    <property type="entry name" value="PRTase_dom"/>
</dbReference>
<dbReference type="SMART" id="SM01400">
    <property type="entry name" value="Pribosyltran_N"/>
    <property type="match status" value="1"/>
</dbReference>
<protein>
    <submittedName>
        <fullName evidence="4">Uncharacterized protein</fullName>
    </submittedName>
</protein>
<dbReference type="Proteomes" id="UP000178425">
    <property type="component" value="Unassembled WGS sequence"/>
</dbReference>
<evidence type="ECO:0000313" key="5">
    <source>
        <dbReference type="Proteomes" id="UP000178425"/>
    </source>
</evidence>
<dbReference type="EMBL" id="MFHI01000032">
    <property type="protein sequence ID" value="OGF78194.1"/>
    <property type="molecule type" value="Genomic_DNA"/>
</dbReference>
<dbReference type="GO" id="GO:0000287">
    <property type="term" value="F:magnesium ion binding"/>
    <property type="evidence" value="ECO:0007669"/>
    <property type="project" value="InterPro"/>
</dbReference>
<comment type="caution">
    <text evidence="4">The sequence shown here is derived from an EMBL/GenBank/DDBJ whole genome shotgun (WGS) entry which is preliminary data.</text>
</comment>
<dbReference type="Gene3D" id="3.40.50.2020">
    <property type="match status" value="2"/>
</dbReference>
<organism evidence="4 5">
    <name type="scientific">Candidatus Giovannonibacteria bacterium RIFCSPHIGHO2_02_43_13</name>
    <dbReference type="NCBI Taxonomy" id="1798330"/>
    <lineage>
        <taxon>Bacteria</taxon>
        <taxon>Candidatus Giovannoniibacteriota</taxon>
    </lineage>
</organism>
<sequence>MIIFSCKTMKQLADKIYAELCALSARRLNIEPRPRLGKINWDEFEKSWPNYSIENPEGTVRGKDVVFIMHMPAPEDVFKQLAVACAFPRYLAKSLKIVLPLFPTGTMERIQKSGGIATAKTLARELSQVPLTCTGPVELMMFDLHASVERFYFSDNILPDPQSALPILKERIRSMDGVAITFPDEGSYKRFGQEFEEYPMILCYKKRRGADRKVTIVEGDPAGKNVLIVDDLSLTAGTMVECAKAVRIFGPLSISGYVTHPVFHDDSWQKIINCGIFTKFWVTDSCPFTTNTVFDPFRINSSLFEVLSLAPTIAKILAS</sequence>
<dbReference type="InterPro" id="IPR029099">
    <property type="entry name" value="Pribosyltran_N"/>
</dbReference>
<evidence type="ECO:0000313" key="4">
    <source>
        <dbReference type="EMBL" id="OGF78194.1"/>
    </source>
</evidence>
<evidence type="ECO:0000259" key="3">
    <source>
        <dbReference type="Pfam" id="PF13793"/>
    </source>
</evidence>
<name>A0A1F5WRH1_9BACT</name>
<proteinExistence type="predicted"/>
<dbReference type="GO" id="GO:0006164">
    <property type="term" value="P:purine nucleotide biosynthetic process"/>
    <property type="evidence" value="ECO:0007669"/>
    <property type="project" value="TreeGrafter"/>
</dbReference>
<dbReference type="InterPro" id="IPR005946">
    <property type="entry name" value="Rib-P_diPkinase"/>
</dbReference>
<dbReference type="GO" id="GO:0006015">
    <property type="term" value="P:5-phosphoribose 1-diphosphate biosynthetic process"/>
    <property type="evidence" value="ECO:0007669"/>
    <property type="project" value="TreeGrafter"/>
</dbReference>
<keyword evidence="1" id="KW-0545">Nucleotide biosynthesis</keyword>
<dbReference type="SUPFAM" id="SSF53271">
    <property type="entry name" value="PRTase-like"/>
    <property type="match status" value="2"/>
</dbReference>
<feature type="domain" description="Ribose-phosphate pyrophosphokinase N-terminal" evidence="3">
    <location>
        <begin position="1"/>
        <end position="128"/>
    </location>
</feature>
<dbReference type="GO" id="GO:0002189">
    <property type="term" value="C:ribose phosphate diphosphokinase complex"/>
    <property type="evidence" value="ECO:0007669"/>
    <property type="project" value="TreeGrafter"/>
</dbReference>
<dbReference type="Pfam" id="PF00156">
    <property type="entry name" value="Pribosyltran"/>
    <property type="match status" value="1"/>
</dbReference>
<dbReference type="AlphaFoldDB" id="A0A1F5WRH1"/>
<dbReference type="CDD" id="cd06223">
    <property type="entry name" value="PRTases_typeI"/>
    <property type="match status" value="1"/>
</dbReference>
<dbReference type="PANTHER" id="PTHR10210:SF45">
    <property type="entry name" value="RIBOSE-PHOSPHATE PYROPHOSPHOKINASE 3, CHLOROPLASTIC"/>
    <property type="match status" value="1"/>
</dbReference>
<dbReference type="GO" id="GO:0005737">
    <property type="term" value="C:cytoplasm"/>
    <property type="evidence" value="ECO:0007669"/>
    <property type="project" value="TreeGrafter"/>
</dbReference>